<sequence length="386" mass="41558">MHIPPVTREVDTELKAFETAVFNDQTQFHAFVNAIGRTVDVVAEAFWPVNKHIHENPELAYEEFIAHDTLTSFMKGIDGWSVVSSAYGMKTAWVATFSLPGPGSVVSFNAEMAGGGKIRLLEAGAYSDHKVDISLISHPSKGTDAAQTFTSTNISYTAEYFGREAHAAANPWLGINALDGLISAYNSISMLRQQTMPGDLIQGHITNGGARPNIIHANAAGRFVVRSGSVKRAEEVGKKVYDCLESGALASSAKVSITTKQGYKNHIPNRPLARSYARYFNALNPPSSISANQDIDAARGRSSASTDQGNISHVIPSISPYFSIPTGPTGQGPHNPEFATTAGTKSAYDRALRVAKALAGTAIDVLVSKDFLDEVKKDWQCSIQRE</sequence>
<reference evidence="1" key="1">
    <citation type="submission" date="2022-08" db="EMBL/GenBank/DDBJ databases">
        <title>Genome Sequence of Lecanicillium fungicola.</title>
        <authorList>
            <person name="Buettner E."/>
        </authorList>
    </citation>
    <scope>NUCLEOTIDE SEQUENCE</scope>
    <source>
        <strain evidence="1">Babe33</strain>
    </source>
</reference>
<evidence type="ECO:0000313" key="2">
    <source>
        <dbReference type="Proteomes" id="UP001143910"/>
    </source>
</evidence>
<dbReference type="Proteomes" id="UP001143910">
    <property type="component" value="Unassembled WGS sequence"/>
</dbReference>
<keyword evidence="2" id="KW-1185">Reference proteome</keyword>
<accession>A0ACC1NLE9</accession>
<gene>
    <name evidence="1" type="ORF">NQ176_g3367</name>
</gene>
<comment type="caution">
    <text evidence="1">The sequence shown here is derived from an EMBL/GenBank/DDBJ whole genome shotgun (WGS) entry which is preliminary data.</text>
</comment>
<protein>
    <submittedName>
        <fullName evidence="1">Uncharacterized protein</fullName>
    </submittedName>
</protein>
<proteinExistence type="predicted"/>
<evidence type="ECO:0000313" key="1">
    <source>
        <dbReference type="EMBL" id="KAJ2979239.1"/>
    </source>
</evidence>
<organism evidence="1 2">
    <name type="scientific">Zarea fungicola</name>
    <dbReference type="NCBI Taxonomy" id="93591"/>
    <lineage>
        <taxon>Eukaryota</taxon>
        <taxon>Fungi</taxon>
        <taxon>Dikarya</taxon>
        <taxon>Ascomycota</taxon>
        <taxon>Pezizomycotina</taxon>
        <taxon>Sordariomycetes</taxon>
        <taxon>Hypocreomycetidae</taxon>
        <taxon>Hypocreales</taxon>
        <taxon>Cordycipitaceae</taxon>
        <taxon>Zarea</taxon>
    </lineage>
</organism>
<dbReference type="EMBL" id="JANJQO010000301">
    <property type="protein sequence ID" value="KAJ2979239.1"/>
    <property type="molecule type" value="Genomic_DNA"/>
</dbReference>
<name>A0ACC1NLE9_9HYPO</name>